<comment type="catalytic activity">
    <reaction evidence="1">
        <text>L-threonine = 2-oxobutanoate + NH4(+)</text>
        <dbReference type="Rhea" id="RHEA:22108"/>
        <dbReference type="ChEBI" id="CHEBI:16763"/>
        <dbReference type="ChEBI" id="CHEBI:28938"/>
        <dbReference type="ChEBI" id="CHEBI:57926"/>
        <dbReference type="EC" id="4.3.1.19"/>
    </reaction>
</comment>
<evidence type="ECO:0000256" key="5">
    <source>
        <dbReference type="ARBA" id="ARBA00011447"/>
    </source>
</evidence>
<sequence length="414" mass="45286">MSELNKSIFKLPNSSISLEDVYFAEQQLRPVLHKTELIASPVFSNESGNQVFIKPENLQVTGAFKIRGAYYKISKLSEMEKGRGVVASSAGNHAQGIGYASKLLGAKSTLVMPATTPIIKVEATRNYGAHVVLHGDTYDDAYKKAREMEEENDYVFIHPFDDLDVIVGQGTLALEILKEFNDVDEILVPVGGGGLISGLAFAAKMLKTSIRIIGVEPEGASCMKQSLEKNRISTLEKVDTMADGAAVKKPGILTFEFIKQFVDDIVTVSDFDIIDAILLLMEKHKMVAEGAGVLSLAGLKKLQSKDKNIVCLLSGGNIDISTISAIINRALVARGRLFCFTVTLPDKPGELLRVAQILADVHANVIKLDHNHSKVLDRFKQAQLEVTVETNGHSHVQEIETAFRMKGMEISKVY</sequence>
<dbReference type="SUPFAM" id="SSF53686">
    <property type="entry name" value="Tryptophan synthase beta subunit-like PLP-dependent enzymes"/>
    <property type="match status" value="1"/>
</dbReference>
<dbReference type="GO" id="GO:0003941">
    <property type="term" value="F:L-serine ammonia-lyase activity"/>
    <property type="evidence" value="ECO:0007669"/>
    <property type="project" value="TreeGrafter"/>
</dbReference>
<feature type="domain" description="ACT" evidence="13">
    <location>
        <begin position="339"/>
        <end position="414"/>
    </location>
</feature>
<comment type="similarity">
    <text evidence="4">Belongs to the serine/threonine dehydratase family.</text>
</comment>
<dbReference type="RefSeq" id="WP_084574880.1">
    <property type="nucleotide sequence ID" value="NZ_CP155572.1"/>
</dbReference>
<keyword evidence="9" id="KW-0663">Pyridoxal phosphate</keyword>
<reference evidence="14 15" key="1">
    <citation type="submission" date="2017-04" db="EMBL/GenBank/DDBJ databases">
        <authorList>
            <person name="Afonso C.L."/>
            <person name="Miller P.J."/>
            <person name="Scott M.A."/>
            <person name="Spackman E."/>
            <person name="Goraichik I."/>
            <person name="Dimitrov K.M."/>
            <person name="Suarez D.L."/>
            <person name="Swayne D.E."/>
        </authorList>
    </citation>
    <scope>NUCLEOTIDE SEQUENCE [LARGE SCALE GENOMIC DNA]</scope>
    <source>
        <strain evidence="14 15">DSM 5090</strain>
    </source>
</reference>
<dbReference type="Gene3D" id="3.40.50.1100">
    <property type="match status" value="2"/>
</dbReference>
<evidence type="ECO:0000256" key="4">
    <source>
        <dbReference type="ARBA" id="ARBA00010869"/>
    </source>
</evidence>
<evidence type="ECO:0000256" key="1">
    <source>
        <dbReference type="ARBA" id="ARBA00001274"/>
    </source>
</evidence>
<evidence type="ECO:0000256" key="7">
    <source>
        <dbReference type="ARBA" id="ARBA00022248"/>
    </source>
</evidence>
<dbReference type="EC" id="4.3.1.19" evidence="6"/>
<dbReference type="FunFam" id="3.40.50.1100:FF:000005">
    <property type="entry name" value="Threonine dehydratase catabolic"/>
    <property type="match status" value="1"/>
</dbReference>
<dbReference type="Pfam" id="PF00291">
    <property type="entry name" value="PALP"/>
    <property type="match status" value="1"/>
</dbReference>
<evidence type="ECO:0000256" key="2">
    <source>
        <dbReference type="ARBA" id="ARBA00001933"/>
    </source>
</evidence>
<evidence type="ECO:0000313" key="14">
    <source>
        <dbReference type="EMBL" id="SMC52615.1"/>
    </source>
</evidence>
<dbReference type="FunFam" id="3.40.50.1100:FF:000007">
    <property type="entry name" value="L-threonine dehydratase catabolic TdcB"/>
    <property type="match status" value="1"/>
</dbReference>
<dbReference type="OrthoDB" id="9811476at2"/>
<dbReference type="CDD" id="cd01562">
    <property type="entry name" value="Thr-dehyd"/>
    <property type="match status" value="1"/>
</dbReference>
<evidence type="ECO:0000256" key="6">
    <source>
        <dbReference type="ARBA" id="ARBA00012096"/>
    </source>
</evidence>
<comment type="function">
    <text evidence="11">Catalyzes the anaerobic formation of alpha-ketobutyrate and ammonia from threonine in a two-step reaction. The first step involved a dehydration of threonine and a production of enamine intermediates (aminocrotonate), which tautomerizes to its imine form (iminobutyrate). Both intermediates are unstable and short-lived. The second step is the nonenzymatic hydrolysis of the enamine/imine intermediates to form 2-ketobutyrate and free ammonia. In the low water environment of the cell, the second step is accelerated by RidA.</text>
</comment>
<dbReference type="PROSITE" id="PS00165">
    <property type="entry name" value="DEHYDRATASE_SER_THR"/>
    <property type="match status" value="1"/>
</dbReference>
<dbReference type="NCBIfam" id="TIGR01127">
    <property type="entry name" value="ilvA_1Cterm"/>
    <property type="match status" value="1"/>
</dbReference>
<dbReference type="InterPro" id="IPR044561">
    <property type="entry name" value="ACT_ThrD-II-like"/>
</dbReference>
<dbReference type="GO" id="GO:0009097">
    <property type="term" value="P:isoleucine biosynthetic process"/>
    <property type="evidence" value="ECO:0007669"/>
    <property type="project" value="TreeGrafter"/>
</dbReference>
<dbReference type="GO" id="GO:0004794">
    <property type="term" value="F:threonine deaminase activity"/>
    <property type="evidence" value="ECO:0007669"/>
    <property type="project" value="UniProtKB-EC"/>
</dbReference>
<evidence type="ECO:0000256" key="10">
    <source>
        <dbReference type="ARBA" id="ARBA00023239"/>
    </source>
</evidence>
<organism evidence="14 15">
    <name type="scientific">Sporomusa malonica</name>
    <dbReference type="NCBI Taxonomy" id="112901"/>
    <lineage>
        <taxon>Bacteria</taxon>
        <taxon>Bacillati</taxon>
        <taxon>Bacillota</taxon>
        <taxon>Negativicutes</taxon>
        <taxon>Selenomonadales</taxon>
        <taxon>Sporomusaceae</taxon>
        <taxon>Sporomusa</taxon>
    </lineage>
</organism>
<dbReference type="PANTHER" id="PTHR48078:SF6">
    <property type="entry name" value="L-THREONINE DEHYDRATASE CATABOLIC TDCB"/>
    <property type="match status" value="1"/>
</dbReference>
<dbReference type="InterPro" id="IPR002912">
    <property type="entry name" value="ACT_dom"/>
</dbReference>
<dbReference type="InterPro" id="IPR050147">
    <property type="entry name" value="Ser/Thr_Dehydratase"/>
</dbReference>
<keyword evidence="10" id="KW-0456">Lyase</keyword>
<dbReference type="Proteomes" id="UP000192738">
    <property type="component" value="Unassembled WGS sequence"/>
</dbReference>
<keyword evidence="15" id="KW-1185">Reference proteome</keyword>
<accession>A0A1W1ZVX1</accession>
<evidence type="ECO:0000256" key="3">
    <source>
        <dbReference type="ARBA" id="ARBA00004958"/>
    </source>
</evidence>
<evidence type="ECO:0000313" key="15">
    <source>
        <dbReference type="Proteomes" id="UP000192738"/>
    </source>
</evidence>
<protein>
    <recommendedName>
        <fullName evidence="7">L-threonine dehydratase catabolic TdcB</fullName>
        <ecNumber evidence="6">4.3.1.19</ecNumber>
    </recommendedName>
    <alternativeName>
        <fullName evidence="12">Threonine deaminase</fullName>
    </alternativeName>
</protein>
<dbReference type="EMBL" id="FWXI01000004">
    <property type="protein sequence ID" value="SMC52615.1"/>
    <property type="molecule type" value="Genomic_DNA"/>
</dbReference>
<gene>
    <name evidence="14" type="ORF">SAMN04488500_104237</name>
</gene>
<dbReference type="STRING" id="112901.SAMN04488500_104237"/>
<dbReference type="InterPro" id="IPR001926">
    <property type="entry name" value="TrpB-like_PALP"/>
</dbReference>
<dbReference type="InterPro" id="IPR005789">
    <property type="entry name" value="Thr_deHydtase_catblc"/>
</dbReference>
<dbReference type="CDD" id="cd04886">
    <property type="entry name" value="ACT_ThrD-II-like"/>
    <property type="match status" value="1"/>
</dbReference>
<dbReference type="GO" id="GO:0070689">
    <property type="term" value="P:L-threonine catabolic process to propionate"/>
    <property type="evidence" value="ECO:0007669"/>
    <property type="project" value="UniProtKB-UniPathway"/>
</dbReference>
<keyword evidence="8" id="KW-0021">Allosteric enzyme</keyword>
<evidence type="ECO:0000256" key="11">
    <source>
        <dbReference type="ARBA" id="ARBA00025527"/>
    </source>
</evidence>
<proteinExistence type="inferred from homology"/>
<dbReference type="AlphaFoldDB" id="A0A1W1ZVX1"/>
<dbReference type="GO" id="GO:0030170">
    <property type="term" value="F:pyridoxal phosphate binding"/>
    <property type="evidence" value="ECO:0007669"/>
    <property type="project" value="InterPro"/>
</dbReference>
<dbReference type="PANTHER" id="PTHR48078">
    <property type="entry name" value="THREONINE DEHYDRATASE, MITOCHONDRIAL-RELATED"/>
    <property type="match status" value="1"/>
</dbReference>
<evidence type="ECO:0000256" key="12">
    <source>
        <dbReference type="ARBA" id="ARBA00031427"/>
    </source>
</evidence>
<evidence type="ECO:0000256" key="8">
    <source>
        <dbReference type="ARBA" id="ARBA00022533"/>
    </source>
</evidence>
<dbReference type="UniPathway" id="UPA00052">
    <property type="reaction ID" value="UER00507"/>
</dbReference>
<comment type="pathway">
    <text evidence="3">Amino-acid degradation; L-threonine degradation via propanoate pathway; propanoate from L-threonine: step 1/4.</text>
</comment>
<comment type="cofactor">
    <cofactor evidence="2">
        <name>pyridoxal 5'-phosphate</name>
        <dbReference type="ChEBI" id="CHEBI:597326"/>
    </cofactor>
</comment>
<dbReference type="GO" id="GO:0006565">
    <property type="term" value="P:L-serine catabolic process"/>
    <property type="evidence" value="ECO:0007669"/>
    <property type="project" value="TreeGrafter"/>
</dbReference>
<comment type="subunit">
    <text evidence="5">In the native structure, TdcB is in a dimeric form, whereas in the TdcB-AMP complex, it exists in a tetrameric form (dimer of dimers).</text>
</comment>
<dbReference type="InterPro" id="IPR036052">
    <property type="entry name" value="TrpB-like_PALP_sf"/>
</dbReference>
<evidence type="ECO:0000256" key="9">
    <source>
        <dbReference type="ARBA" id="ARBA00022898"/>
    </source>
</evidence>
<dbReference type="InterPro" id="IPR000634">
    <property type="entry name" value="Ser/Thr_deHydtase_PyrdxlP-BS"/>
</dbReference>
<dbReference type="PROSITE" id="PS51671">
    <property type="entry name" value="ACT"/>
    <property type="match status" value="1"/>
</dbReference>
<name>A0A1W1ZVX1_9FIRM</name>
<evidence type="ECO:0000259" key="13">
    <source>
        <dbReference type="PROSITE" id="PS51671"/>
    </source>
</evidence>